<comment type="caution">
    <text evidence="3">The sequence shown here is derived from an EMBL/GenBank/DDBJ whole genome shotgun (WGS) entry which is preliminary data.</text>
</comment>
<evidence type="ECO:0000313" key="3">
    <source>
        <dbReference type="EMBL" id="KTB42981.1"/>
    </source>
</evidence>
<feature type="region of interest" description="Disordered" evidence="1">
    <location>
        <begin position="48"/>
        <end position="118"/>
    </location>
</feature>
<accession>A0A0W0G3P3</accession>
<organism evidence="3 4">
    <name type="scientific">Moniliophthora roreri</name>
    <name type="common">Frosty pod rot fungus</name>
    <name type="synonym">Monilia roreri</name>
    <dbReference type="NCBI Taxonomy" id="221103"/>
    <lineage>
        <taxon>Eukaryota</taxon>
        <taxon>Fungi</taxon>
        <taxon>Dikarya</taxon>
        <taxon>Basidiomycota</taxon>
        <taxon>Agaricomycotina</taxon>
        <taxon>Agaricomycetes</taxon>
        <taxon>Agaricomycetidae</taxon>
        <taxon>Agaricales</taxon>
        <taxon>Marasmiineae</taxon>
        <taxon>Marasmiaceae</taxon>
        <taxon>Moniliophthora</taxon>
    </lineage>
</organism>
<dbReference type="eggNOG" id="ENOG502TJRN">
    <property type="taxonomic scope" value="Eukaryota"/>
</dbReference>
<gene>
    <name evidence="3" type="ORF">WG66_4430</name>
</gene>
<evidence type="ECO:0000256" key="1">
    <source>
        <dbReference type="SAM" id="MobiDB-lite"/>
    </source>
</evidence>
<feature type="domain" description="DUF6593" evidence="2">
    <location>
        <begin position="127"/>
        <end position="245"/>
    </location>
</feature>
<evidence type="ECO:0000259" key="2">
    <source>
        <dbReference type="Pfam" id="PF20236"/>
    </source>
</evidence>
<name>A0A0W0G3P3_MONRR</name>
<sequence>MKFYQATWGYSAMTNNTYYDDEHRTVYKVNTPFKITNRTSTIIKMLDPQPEVAPPNSGQENVNLVDLGSGEEGQSSGLRRRRSSAKSATSSIDPDQRNGDWEEDSSMPEMPAGGEPSFGGPRYGQTFEYLAQIDWRFFTSSKFRFGDGMEVMSKDFFRKEGWGPYGRHRVFTAKDGKEYKWLLGWWESELILNDGSKTQVAKFNRKSFGVIGKASPAYLEIFPPGEHMVDEIFVTFVYIEKLRKEKERAAKHNGGAFPSITILTSFAGPDPTLQMSIHNSQFSVRGKPTFNNVHGDQVNNHTTITAAVVHMRGDDTTVAKYTVSDEFEYVKRGHVIGMKELGSIDLSECDWHQKNGKCVGKLRKSARKTISTVEIHPDRQSKFTAITYEGKDAQEAWEKDFKQFLHARLVAVSLETKLLLISGQSDGLIPTLWYQSIGDPNADLSSCFKLIDQGGEVGLRVAFNWEMLWQGWLSQSSRMFDLLKMTGHQESFFVVDPPWKLELRPTQCEHTIHDTLPAPFDLRDAVEETRPIYLFLYPPPMTVLELMPWTDGHTHFWSFDEDGQSRIPEAEWRQWGIPILTLSICGSSDGLLSWPTYVYTALRNWQIARGFDPSTADWARECGYLELEIVRRKEGDQLEQMPEQPGVFLSIIATQDEH</sequence>
<dbReference type="Pfam" id="PF20236">
    <property type="entry name" value="DUF6593"/>
    <property type="match status" value="1"/>
</dbReference>
<proteinExistence type="predicted"/>
<protein>
    <recommendedName>
        <fullName evidence="2">DUF6593 domain-containing protein</fullName>
    </recommendedName>
</protein>
<dbReference type="InterPro" id="IPR046528">
    <property type="entry name" value="DUF6593"/>
</dbReference>
<dbReference type="Proteomes" id="UP000054988">
    <property type="component" value="Unassembled WGS sequence"/>
</dbReference>
<dbReference type="EMBL" id="LATX01001263">
    <property type="protein sequence ID" value="KTB42981.1"/>
    <property type="molecule type" value="Genomic_DNA"/>
</dbReference>
<dbReference type="AlphaFoldDB" id="A0A0W0G3P3"/>
<evidence type="ECO:0000313" key="4">
    <source>
        <dbReference type="Proteomes" id="UP000054988"/>
    </source>
</evidence>
<reference evidence="3 4" key="1">
    <citation type="submission" date="2015-12" db="EMBL/GenBank/DDBJ databases">
        <title>Draft genome sequence of Moniliophthora roreri, the causal agent of frosty pod rot of cacao.</title>
        <authorList>
            <person name="Aime M.C."/>
            <person name="Diaz-Valderrama J.R."/>
            <person name="Kijpornyongpan T."/>
            <person name="Phillips-Mora W."/>
        </authorList>
    </citation>
    <scope>NUCLEOTIDE SEQUENCE [LARGE SCALE GENOMIC DNA]</scope>
    <source>
        <strain evidence="3 4">MCA 2952</strain>
    </source>
</reference>